<organism evidence="2 3">
    <name type="scientific">Trypanosoma brucei gambiense (strain MHOM/CI/86/DAL972)</name>
    <dbReference type="NCBI Taxonomy" id="679716"/>
    <lineage>
        <taxon>Eukaryota</taxon>
        <taxon>Discoba</taxon>
        <taxon>Euglenozoa</taxon>
        <taxon>Kinetoplastea</taxon>
        <taxon>Metakinetoplastina</taxon>
        <taxon>Trypanosomatida</taxon>
        <taxon>Trypanosomatidae</taxon>
        <taxon>Trypanosoma</taxon>
    </lineage>
</organism>
<evidence type="ECO:0000256" key="1">
    <source>
        <dbReference type="SAM" id="MobiDB-lite"/>
    </source>
</evidence>
<dbReference type="KEGG" id="tbg:TbgDal_IV3350"/>
<dbReference type="RefSeq" id="XP_011772922.1">
    <property type="nucleotide sequence ID" value="XM_011774620.1"/>
</dbReference>
<accession>C9ZMY0</accession>
<feature type="region of interest" description="Disordered" evidence="1">
    <location>
        <begin position="1"/>
        <end position="28"/>
    </location>
</feature>
<dbReference type="EMBL" id="FN554967">
    <property type="protein sequence ID" value="CBH10634.1"/>
    <property type="molecule type" value="Genomic_DNA"/>
</dbReference>
<sequence>MNLPFPTHNKEALPFNEDAGPESRSHPSSDSVRIYFSLGEMAAAVSPLHRCFSFPVTRPFVSPCIRCPNCKGCQLHMQFCSGAYGLRHTLAWIVRRHPPAAEERRTIKLRSQPPSAGGGAACRMARRVCRFEVAPVVITQHVTHVDYNQTIDTARHGGSRGPFAGMVCPRPQEIRSVYSRIFHEHIRTGGGVGYPSGTFNARPCEVWRGEAQALWEKLTFAPEGSRLDEPPMRTERGDKVPRRVPIGWKCPMFFVSLLPRAAAGNNGITFKLCLPEALVHDFLTAHIVEVERVRELPHTCRFRCLSTDTMLEVEDAIASVNALLPRWEGELKCPRCYGRRNHWGFICNRHRRQLDPIITLLRVRQSSVRRRVQRRAELSGHVVDGAMKNEVVWMNKRKTRAQVMALMLTNRMPTTVCGPFRQRHLPAPPSFKEECAR</sequence>
<protein>
    <submittedName>
        <fullName evidence="2">Uncharacterized protein</fullName>
    </submittedName>
</protein>
<name>C9ZMY0_TRYB9</name>
<dbReference type="AlphaFoldDB" id="C9ZMY0"/>
<dbReference type="OrthoDB" id="250203at2759"/>
<dbReference type="GeneID" id="23859766"/>
<gene>
    <name evidence="2" type="ORF">TbgDal_IV3350</name>
</gene>
<evidence type="ECO:0000313" key="2">
    <source>
        <dbReference type="EMBL" id="CBH10634.1"/>
    </source>
</evidence>
<proteinExistence type="predicted"/>
<reference evidence="3" key="1">
    <citation type="journal article" date="2010" name="PLoS Negl. Trop. Dis.">
        <title>The genome sequence of Trypanosoma brucei gambiense, causative agent of chronic human african trypanosomiasis.</title>
        <authorList>
            <person name="Jackson A.P."/>
            <person name="Sanders M."/>
            <person name="Berry A."/>
            <person name="McQuillan J."/>
            <person name="Aslett M.A."/>
            <person name="Quail M.A."/>
            <person name="Chukualim B."/>
            <person name="Capewell P."/>
            <person name="MacLeod A."/>
            <person name="Melville S.E."/>
            <person name="Gibson W."/>
            <person name="Barry J.D."/>
            <person name="Berriman M."/>
            <person name="Hertz-Fowler C."/>
        </authorList>
    </citation>
    <scope>NUCLEOTIDE SEQUENCE [LARGE SCALE GENOMIC DNA]</scope>
    <source>
        <strain evidence="3">MHOM/CI/86/DAL972</strain>
    </source>
</reference>
<evidence type="ECO:0000313" key="3">
    <source>
        <dbReference type="Proteomes" id="UP000002316"/>
    </source>
</evidence>
<dbReference type="Proteomes" id="UP000002316">
    <property type="component" value="Chromosome 4"/>
</dbReference>